<evidence type="ECO:0000256" key="2">
    <source>
        <dbReference type="SAM" id="SignalP"/>
    </source>
</evidence>
<dbReference type="AlphaFoldDB" id="V9EKD6"/>
<organism evidence="3 4">
    <name type="scientific">Phytophthora nicotianae P1569</name>
    <dbReference type="NCBI Taxonomy" id="1317065"/>
    <lineage>
        <taxon>Eukaryota</taxon>
        <taxon>Sar</taxon>
        <taxon>Stramenopiles</taxon>
        <taxon>Oomycota</taxon>
        <taxon>Peronosporomycetes</taxon>
        <taxon>Peronosporales</taxon>
        <taxon>Peronosporaceae</taxon>
        <taxon>Phytophthora</taxon>
    </lineage>
</organism>
<name>V9EKD6_PHYNI</name>
<feature type="transmembrane region" description="Helical" evidence="1">
    <location>
        <begin position="100"/>
        <end position="123"/>
    </location>
</feature>
<keyword evidence="1" id="KW-0812">Transmembrane</keyword>
<dbReference type="OrthoDB" id="93797at2759"/>
<sequence>MTFTLYPTLLAALIVAIVVAEDTALINTTAASTIERSDSYYKVRHLKGAQKTNNEERVGAVGATWYATHEMDSPSTSKFISQQSQKILDTTKDNTPLPKWAKVVVVLAGLGIVSGAAVLYANFVKAILDSK</sequence>
<dbReference type="Proteomes" id="UP000018721">
    <property type="component" value="Unassembled WGS sequence"/>
</dbReference>
<protein>
    <recommendedName>
        <fullName evidence="5">RxLR effector protein</fullName>
    </recommendedName>
</protein>
<evidence type="ECO:0000313" key="3">
    <source>
        <dbReference type="EMBL" id="ETI39406.1"/>
    </source>
</evidence>
<proteinExistence type="predicted"/>
<accession>V9EKD6</accession>
<evidence type="ECO:0008006" key="5">
    <source>
        <dbReference type="Google" id="ProtNLM"/>
    </source>
</evidence>
<gene>
    <name evidence="3" type="ORF">F443_15004</name>
</gene>
<feature type="signal peptide" evidence="2">
    <location>
        <begin position="1"/>
        <end position="20"/>
    </location>
</feature>
<reference evidence="3 4" key="1">
    <citation type="submission" date="2013-11" db="EMBL/GenBank/DDBJ databases">
        <title>The Genome Sequence of Phytophthora parasitica P1569.</title>
        <authorList>
            <consortium name="The Broad Institute Genomics Platform"/>
            <person name="Russ C."/>
            <person name="Tyler B."/>
            <person name="Panabieres F."/>
            <person name="Shan W."/>
            <person name="Tripathy S."/>
            <person name="Grunwald N."/>
            <person name="Machado M."/>
            <person name="Johnson C.S."/>
            <person name="Arredondo F."/>
            <person name="Hong C."/>
            <person name="Coffey M."/>
            <person name="Young S.K."/>
            <person name="Zeng Q."/>
            <person name="Gargeya S."/>
            <person name="Fitzgerald M."/>
            <person name="Abouelleil A."/>
            <person name="Alvarado L."/>
            <person name="Chapman S.B."/>
            <person name="Gainer-Dewar J."/>
            <person name="Goldberg J."/>
            <person name="Griggs A."/>
            <person name="Gujja S."/>
            <person name="Hansen M."/>
            <person name="Howarth C."/>
            <person name="Imamovic A."/>
            <person name="Ireland A."/>
            <person name="Larimer J."/>
            <person name="McCowan C."/>
            <person name="Murphy C."/>
            <person name="Pearson M."/>
            <person name="Poon T.W."/>
            <person name="Priest M."/>
            <person name="Roberts A."/>
            <person name="Saif S."/>
            <person name="Shea T."/>
            <person name="Sykes S."/>
            <person name="Wortman J."/>
            <person name="Nusbaum C."/>
            <person name="Birren B."/>
        </authorList>
    </citation>
    <scope>NUCLEOTIDE SEQUENCE [LARGE SCALE GENOMIC DNA]</scope>
    <source>
        <strain evidence="3 4">P1569</strain>
    </source>
</reference>
<evidence type="ECO:0000313" key="4">
    <source>
        <dbReference type="Proteomes" id="UP000018721"/>
    </source>
</evidence>
<dbReference type="EMBL" id="ANIZ01002616">
    <property type="protein sequence ID" value="ETI39406.1"/>
    <property type="molecule type" value="Genomic_DNA"/>
</dbReference>
<evidence type="ECO:0000256" key="1">
    <source>
        <dbReference type="SAM" id="Phobius"/>
    </source>
</evidence>
<keyword evidence="4" id="KW-1185">Reference proteome</keyword>
<keyword evidence="1" id="KW-0472">Membrane</keyword>
<keyword evidence="2" id="KW-0732">Signal</keyword>
<keyword evidence="1" id="KW-1133">Transmembrane helix</keyword>
<comment type="caution">
    <text evidence="3">The sequence shown here is derived from an EMBL/GenBank/DDBJ whole genome shotgun (WGS) entry which is preliminary data.</text>
</comment>
<dbReference type="HOGENOM" id="CLU_154920_0_0_1"/>
<feature type="chain" id="PRO_5004774359" description="RxLR effector protein" evidence="2">
    <location>
        <begin position="21"/>
        <end position="131"/>
    </location>
</feature>